<protein>
    <submittedName>
        <fullName evidence="7">YIP1 family protein</fullName>
    </submittedName>
</protein>
<evidence type="ECO:0000313" key="7">
    <source>
        <dbReference type="EMBL" id="MFC7192881.1"/>
    </source>
</evidence>
<feature type="transmembrane region" description="Helical" evidence="5">
    <location>
        <begin position="162"/>
        <end position="183"/>
    </location>
</feature>
<dbReference type="InterPro" id="IPR006977">
    <property type="entry name" value="Yip1_dom"/>
</dbReference>
<evidence type="ECO:0000256" key="3">
    <source>
        <dbReference type="ARBA" id="ARBA00022989"/>
    </source>
</evidence>
<comment type="subcellular location">
    <subcellularLocation>
        <location evidence="1">Membrane</location>
        <topology evidence="1">Multi-pass membrane protein</topology>
    </subcellularLocation>
</comment>
<organism evidence="7 8">
    <name type="scientific">Halocatena marina</name>
    <dbReference type="NCBI Taxonomy" id="2934937"/>
    <lineage>
        <taxon>Archaea</taxon>
        <taxon>Methanobacteriati</taxon>
        <taxon>Methanobacteriota</taxon>
        <taxon>Stenosarchaea group</taxon>
        <taxon>Halobacteria</taxon>
        <taxon>Halobacteriales</taxon>
        <taxon>Natronomonadaceae</taxon>
        <taxon>Halocatena</taxon>
    </lineage>
</organism>
<feature type="transmembrane region" description="Helical" evidence="5">
    <location>
        <begin position="59"/>
        <end position="85"/>
    </location>
</feature>
<dbReference type="AlphaFoldDB" id="A0ABD5YXC5"/>
<evidence type="ECO:0000259" key="6">
    <source>
        <dbReference type="Pfam" id="PF04893"/>
    </source>
</evidence>
<dbReference type="Proteomes" id="UP001596417">
    <property type="component" value="Unassembled WGS sequence"/>
</dbReference>
<keyword evidence="2 5" id="KW-0812">Transmembrane</keyword>
<evidence type="ECO:0000256" key="4">
    <source>
        <dbReference type="ARBA" id="ARBA00023136"/>
    </source>
</evidence>
<feature type="transmembrane region" description="Helical" evidence="5">
    <location>
        <begin position="27"/>
        <end position="47"/>
    </location>
</feature>
<dbReference type="GO" id="GO:0016020">
    <property type="term" value="C:membrane"/>
    <property type="evidence" value="ECO:0007669"/>
    <property type="project" value="UniProtKB-SubCell"/>
</dbReference>
<dbReference type="Pfam" id="PF04893">
    <property type="entry name" value="Yip1"/>
    <property type="match status" value="1"/>
</dbReference>
<feature type="transmembrane region" description="Helical" evidence="5">
    <location>
        <begin position="97"/>
        <end position="118"/>
    </location>
</feature>
<keyword evidence="4 5" id="KW-0472">Membrane</keyword>
<proteinExistence type="predicted"/>
<keyword evidence="3 5" id="KW-1133">Transmembrane helix</keyword>
<dbReference type="RefSeq" id="WP_390206873.1">
    <property type="nucleotide sequence ID" value="NZ_JBHSZC010000005.1"/>
</dbReference>
<keyword evidence="8" id="KW-1185">Reference proteome</keyword>
<gene>
    <name evidence="7" type="ORF">ACFQL7_25775</name>
</gene>
<dbReference type="EMBL" id="JBHTAX010000006">
    <property type="protein sequence ID" value="MFC7192881.1"/>
    <property type="molecule type" value="Genomic_DNA"/>
</dbReference>
<comment type="caution">
    <text evidence="7">The sequence shown here is derived from an EMBL/GenBank/DDBJ whole genome shotgun (WGS) entry which is preliminary data.</text>
</comment>
<feature type="domain" description="Yip1" evidence="6">
    <location>
        <begin position="5"/>
        <end position="202"/>
    </location>
</feature>
<reference evidence="7 8" key="1">
    <citation type="journal article" date="2019" name="Int. J. Syst. Evol. Microbiol.">
        <title>The Global Catalogue of Microorganisms (GCM) 10K type strain sequencing project: providing services to taxonomists for standard genome sequencing and annotation.</title>
        <authorList>
            <consortium name="The Broad Institute Genomics Platform"/>
            <consortium name="The Broad Institute Genome Sequencing Center for Infectious Disease"/>
            <person name="Wu L."/>
            <person name="Ma J."/>
        </authorList>
    </citation>
    <scope>NUCLEOTIDE SEQUENCE [LARGE SCALE GENOMIC DNA]</scope>
    <source>
        <strain evidence="7 8">RDMS1</strain>
    </source>
</reference>
<evidence type="ECO:0000256" key="5">
    <source>
        <dbReference type="SAM" id="Phobius"/>
    </source>
</evidence>
<evidence type="ECO:0000313" key="8">
    <source>
        <dbReference type="Proteomes" id="UP001596417"/>
    </source>
</evidence>
<sequence length="214" mass="23597">MRTINLFANPNEFFEERIKYPTMTAQSAIILVTALAFGGQMIGVYFTTLGMEVNHYESLIIVLSIVQMIVPLVLWPAFTLIFWGIGKAVNAQLRFKLLLRLTGWGFLPMIGAGMSLALGRYVPLRAANPCNAALVCDPAYTGTLTLLVEDLFLYIGSATSSVVFQAAFVVAVLFILLSAYLWYNAVYEASTLTRQGAFLAVAPQYWSALWCTPT</sequence>
<evidence type="ECO:0000256" key="2">
    <source>
        <dbReference type="ARBA" id="ARBA00022692"/>
    </source>
</evidence>
<evidence type="ECO:0000256" key="1">
    <source>
        <dbReference type="ARBA" id="ARBA00004141"/>
    </source>
</evidence>
<name>A0ABD5YXC5_9EURY</name>
<accession>A0ABD5YXC5</accession>